<dbReference type="InterPro" id="IPR038666">
    <property type="entry name" value="SSP1_head-tail_sf"/>
</dbReference>
<sequence length="113" mass="12485">MGMNASQLDRRVQFLRAELIDDGFGNVTGSFEPLGTKVAAWRRDVSDSEKVSAGRLQSEVVTRFRVRSTSFTRGITAADRLSSEGATFEILGIKQTEERRTFLEITAVAGVWA</sequence>
<dbReference type="InterPro" id="IPR008767">
    <property type="entry name" value="Phage_SPP1_head-tail_adaptor"/>
</dbReference>
<proteinExistence type="predicted"/>
<dbReference type="OrthoDB" id="7998779at2"/>
<organism evidence="1 2">
    <name type="scientific">Frigidibacter albus</name>
    <dbReference type="NCBI Taxonomy" id="1465486"/>
    <lineage>
        <taxon>Bacteria</taxon>
        <taxon>Pseudomonadati</taxon>
        <taxon>Pseudomonadota</taxon>
        <taxon>Alphaproteobacteria</taxon>
        <taxon>Rhodobacterales</taxon>
        <taxon>Paracoccaceae</taxon>
        <taxon>Frigidibacter</taxon>
    </lineage>
</organism>
<dbReference type="RefSeq" id="WP_161345667.1">
    <property type="nucleotide sequence ID" value="NZ_BMGW01000005.1"/>
</dbReference>
<dbReference type="Pfam" id="PF05521">
    <property type="entry name" value="Phage_HCP"/>
    <property type="match status" value="1"/>
</dbReference>
<dbReference type="Gene3D" id="2.40.10.270">
    <property type="entry name" value="Bacteriophage SPP1 head-tail adaptor protein"/>
    <property type="match status" value="1"/>
</dbReference>
<gene>
    <name evidence="1" type="ORF">GS660_09105</name>
</gene>
<dbReference type="Proteomes" id="UP000477083">
    <property type="component" value="Unassembled WGS sequence"/>
</dbReference>
<protein>
    <submittedName>
        <fullName evidence="1">Head-tail adaptor protein</fullName>
    </submittedName>
</protein>
<dbReference type="AlphaFoldDB" id="A0A6L8VJA2"/>
<keyword evidence="2" id="KW-1185">Reference proteome</keyword>
<comment type="caution">
    <text evidence="1">The sequence shown here is derived from an EMBL/GenBank/DDBJ whole genome shotgun (WGS) entry which is preliminary data.</text>
</comment>
<dbReference type="EMBL" id="WWNR01000005">
    <property type="protein sequence ID" value="MZQ89250.1"/>
    <property type="molecule type" value="Genomic_DNA"/>
</dbReference>
<evidence type="ECO:0000313" key="2">
    <source>
        <dbReference type="Proteomes" id="UP000477083"/>
    </source>
</evidence>
<reference evidence="1 2" key="1">
    <citation type="submission" date="2020-01" db="EMBL/GenBank/DDBJ databases">
        <title>Frigidibacter albus SP32T (=CGMCC 1.13995T).</title>
        <authorList>
            <person name="Liao X."/>
        </authorList>
    </citation>
    <scope>NUCLEOTIDE SEQUENCE [LARGE SCALE GENOMIC DNA]</scope>
    <source>
        <strain evidence="1 2">SP32</strain>
    </source>
</reference>
<accession>A0A6L8VJA2</accession>
<evidence type="ECO:0000313" key="1">
    <source>
        <dbReference type="EMBL" id="MZQ89250.1"/>
    </source>
</evidence>
<name>A0A6L8VJA2_9RHOB</name>